<accession>A0AAN0XZU1</accession>
<keyword evidence="1" id="KW-0614">Plasmid</keyword>
<dbReference type="RefSeq" id="WP_065211201.1">
    <property type="nucleotide sequence ID" value="NZ_CP016179.1"/>
</dbReference>
<dbReference type="EMBL" id="CP016179">
    <property type="protein sequence ID" value="ANO35439.1"/>
    <property type="molecule type" value="Genomic_DNA"/>
</dbReference>
<evidence type="ECO:0000313" key="2">
    <source>
        <dbReference type="Proteomes" id="UP000092018"/>
    </source>
</evidence>
<organism evidence="1 2">
    <name type="scientific">Vibrio breoganii</name>
    <dbReference type="NCBI Taxonomy" id="553239"/>
    <lineage>
        <taxon>Bacteria</taxon>
        <taxon>Pseudomonadati</taxon>
        <taxon>Pseudomonadota</taxon>
        <taxon>Gammaproteobacteria</taxon>
        <taxon>Vibrionales</taxon>
        <taxon>Vibrionaceae</taxon>
        <taxon>Vibrio</taxon>
    </lineage>
</organism>
<dbReference type="Proteomes" id="UP000092018">
    <property type="component" value="Plasmid unnamed1"/>
</dbReference>
<evidence type="ECO:0000313" key="1">
    <source>
        <dbReference type="EMBL" id="ANO35439.1"/>
    </source>
</evidence>
<dbReference type="AlphaFoldDB" id="A0AAN0XZU1"/>
<proteinExistence type="predicted"/>
<sequence>MAYSNHLPDHRFDAIHDQLQQLASEQHQRAFESKMASQKNKKRHLRLKACSGKYTGSFQRLLNRWLNNEVTNLFVYDCLKNQSVPDDVTGVDFIKA</sequence>
<dbReference type="KEGG" id="vbr:A6E01_19695"/>
<geneLocation type="plasmid" evidence="1 2">
    <name>unnamed1</name>
</geneLocation>
<gene>
    <name evidence="1" type="ORF">A6E01_19695</name>
</gene>
<reference evidence="1 2" key="1">
    <citation type="submission" date="2016-06" db="EMBL/GenBank/DDBJ databases">
        <title>Adaptive Radiation by Waves of Gene Transfer Leads to Fine-Scale Resource Partitioning in Marine Microbes.</title>
        <authorList>
            <person name="Hehemann J.-H."/>
            <person name="Arevalo P."/>
            <person name="Datta M.S."/>
            <person name="Yu X."/>
            <person name="Corzett C."/>
            <person name="Henschel A."/>
            <person name="Preheim S.P."/>
            <person name="Timberlake S."/>
            <person name="Alm E.J."/>
            <person name="Polz M.F."/>
        </authorList>
    </citation>
    <scope>NUCLEOTIDE SEQUENCE [LARGE SCALE GENOMIC DNA]</scope>
    <source>
        <strain evidence="1 2">FF50</strain>
        <plasmid evidence="1 2">unnamed1</plasmid>
    </source>
</reference>
<name>A0AAN0XZU1_9VIBR</name>
<protein>
    <submittedName>
        <fullName evidence="1">Uncharacterized protein</fullName>
    </submittedName>
</protein>